<evidence type="ECO:0000256" key="1">
    <source>
        <dbReference type="ARBA" id="ARBA00023244"/>
    </source>
</evidence>
<dbReference type="AlphaFoldDB" id="E6QSR7"/>
<dbReference type="Gene3D" id="3.30.950.10">
    <property type="entry name" value="Methyltransferase, Cobalt-precorrin-4 Transmethylase, Domain 2"/>
    <property type="match status" value="1"/>
</dbReference>
<dbReference type="EC" id="4.99.1.4" evidence="3"/>
<proteinExistence type="predicted"/>
<dbReference type="EC" id="1.3.1.76" evidence="3"/>
<sequence>MRFITGHTKDGKAKLDWANLAASQDTLVFYMGLDNLAEICSQLVAHGLPTTHGAALIEQGTTEHQKVMVGTVTTLPGKISTAQSPSLLIVGNVVHLHHSLAWFKKPDTVY</sequence>
<keyword evidence="3" id="KW-0489">Methyltransferase</keyword>
<keyword evidence="3" id="KW-0808">Transferase</keyword>
<reference evidence="3" key="1">
    <citation type="submission" date="2009-10" db="EMBL/GenBank/DDBJ databases">
        <title>Diversity of trophic interactions inside an arsenic-rich microbial ecosystem.</title>
        <authorList>
            <person name="Bertin P.N."/>
            <person name="Heinrich-Salmeron A."/>
            <person name="Pelletier E."/>
            <person name="Goulhen-Chollet F."/>
            <person name="Arsene-Ploetze F."/>
            <person name="Gallien S."/>
            <person name="Calteau A."/>
            <person name="Vallenet D."/>
            <person name="Casiot C."/>
            <person name="Chane-Woon-Ming B."/>
            <person name="Giloteaux L."/>
            <person name="Barakat M."/>
            <person name="Bonnefoy V."/>
            <person name="Bruneel O."/>
            <person name="Chandler M."/>
            <person name="Cleiss J."/>
            <person name="Duran R."/>
            <person name="Elbaz-Poulichet F."/>
            <person name="Fonknechten N."/>
            <person name="Lauga B."/>
            <person name="Mornico D."/>
            <person name="Ortet P."/>
            <person name="Schaeffer C."/>
            <person name="Siguier P."/>
            <person name="Alexander Thil Smith A."/>
            <person name="Van Dorsselaer A."/>
            <person name="Weissenbach J."/>
            <person name="Medigue C."/>
            <person name="Le Paslier D."/>
        </authorList>
    </citation>
    <scope>NUCLEOTIDE SEQUENCE</scope>
</reference>
<keyword evidence="3" id="KW-0456">Lyase</keyword>
<keyword evidence="1" id="KW-0627">Porphyrin biosynthesis</keyword>
<dbReference type="InterPro" id="IPR000878">
    <property type="entry name" value="4pyrrol_Mease"/>
</dbReference>
<dbReference type="GO" id="GO:0019354">
    <property type="term" value="P:siroheme biosynthetic process"/>
    <property type="evidence" value="ECO:0007669"/>
    <property type="project" value="TreeGrafter"/>
</dbReference>
<dbReference type="PANTHER" id="PTHR45790">
    <property type="entry name" value="SIROHEME SYNTHASE-RELATED"/>
    <property type="match status" value="1"/>
</dbReference>
<dbReference type="EMBL" id="CABR01000081">
    <property type="protein sequence ID" value="CBI10289.1"/>
    <property type="molecule type" value="Genomic_DNA"/>
</dbReference>
<keyword evidence="3" id="KW-0560">Oxidoreductase</keyword>
<name>E6QSR7_9ZZZZ</name>
<dbReference type="InterPro" id="IPR035996">
    <property type="entry name" value="4pyrrol_Methylase_sf"/>
</dbReference>
<protein>
    <submittedName>
        <fullName evidence="3">Multifunctional protein</fullName>
        <ecNumber evidence="3">1.3.1.76</ecNumber>
        <ecNumber evidence="3">2.1.1.107</ecNumber>
        <ecNumber evidence="3">4.99.1.4</ecNumber>
    </submittedName>
</protein>
<comment type="caution">
    <text evidence="3">The sequence shown here is derived from an EMBL/GenBank/DDBJ whole genome shotgun (WGS) entry which is preliminary data.</text>
</comment>
<dbReference type="SUPFAM" id="SSF53790">
    <property type="entry name" value="Tetrapyrrole methylase"/>
    <property type="match status" value="1"/>
</dbReference>
<dbReference type="GO" id="GO:0043115">
    <property type="term" value="F:precorrin-2 dehydrogenase activity"/>
    <property type="evidence" value="ECO:0007669"/>
    <property type="project" value="UniProtKB-EC"/>
</dbReference>
<dbReference type="EC" id="2.1.1.107" evidence="3"/>
<dbReference type="InterPro" id="IPR050161">
    <property type="entry name" value="Siro_Cobalamin_biosynth"/>
</dbReference>
<organism evidence="3">
    <name type="scientific">mine drainage metagenome</name>
    <dbReference type="NCBI Taxonomy" id="410659"/>
    <lineage>
        <taxon>unclassified sequences</taxon>
        <taxon>metagenomes</taxon>
        <taxon>ecological metagenomes</taxon>
    </lineage>
</organism>
<dbReference type="GO" id="GO:0051266">
    <property type="term" value="F:sirohydrochlorin ferrochelatase activity"/>
    <property type="evidence" value="ECO:0007669"/>
    <property type="project" value="UniProtKB-EC"/>
</dbReference>
<gene>
    <name evidence="3" type="ORF">CARN7_1064</name>
</gene>
<accession>E6QSR7</accession>
<feature type="domain" description="Tetrapyrrole methylase" evidence="2">
    <location>
        <begin position="7"/>
        <end position="75"/>
    </location>
</feature>
<dbReference type="InterPro" id="IPR014776">
    <property type="entry name" value="4pyrrole_Mease_sub2"/>
</dbReference>
<evidence type="ECO:0000259" key="2">
    <source>
        <dbReference type="Pfam" id="PF00590"/>
    </source>
</evidence>
<dbReference type="FunFam" id="3.30.950.10:FF:000001">
    <property type="entry name" value="Siroheme synthase"/>
    <property type="match status" value="1"/>
</dbReference>
<evidence type="ECO:0000313" key="3">
    <source>
        <dbReference type="EMBL" id="CBI10289.1"/>
    </source>
</evidence>
<dbReference type="Pfam" id="PF00590">
    <property type="entry name" value="TP_methylase"/>
    <property type="match status" value="1"/>
</dbReference>
<dbReference type="PANTHER" id="PTHR45790:SF3">
    <property type="entry name" value="S-ADENOSYL-L-METHIONINE-DEPENDENT UROPORPHYRINOGEN III METHYLTRANSFERASE, CHLOROPLASTIC"/>
    <property type="match status" value="1"/>
</dbReference>
<dbReference type="GO" id="GO:0004851">
    <property type="term" value="F:uroporphyrin-III C-methyltransferase activity"/>
    <property type="evidence" value="ECO:0007669"/>
    <property type="project" value="UniProtKB-EC"/>
</dbReference>
<dbReference type="GO" id="GO:0032259">
    <property type="term" value="P:methylation"/>
    <property type="evidence" value="ECO:0007669"/>
    <property type="project" value="UniProtKB-KW"/>
</dbReference>